<dbReference type="KEGG" id="pms:KNP414_05013"/>
<dbReference type="InterPro" id="IPR051468">
    <property type="entry name" value="Fungal_SecMetab_SDRs"/>
</dbReference>
<dbReference type="HOGENOM" id="CLU_010194_9_1_9"/>
<dbReference type="Pfam" id="PF00106">
    <property type="entry name" value="adh_short"/>
    <property type="match status" value="1"/>
</dbReference>
<dbReference type="PANTHER" id="PTHR43544">
    <property type="entry name" value="SHORT-CHAIN DEHYDROGENASE/REDUCTASE"/>
    <property type="match status" value="1"/>
</dbReference>
<comment type="similarity">
    <text evidence="1">Belongs to the short-chain dehydrogenases/reductases (SDR) family.</text>
</comment>
<dbReference type="Proteomes" id="UP000006620">
    <property type="component" value="Chromosome"/>
</dbReference>
<reference evidence="3" key="1">
    <citation type="submission" date="2011-06" db="EMBL/GenBank/DDBJ databases">
        <title>Complete genome sequence of Paenibacillus mucilaginosus KNP414.</title>
        <authorList>
            <person name="Wang J."/>
            <person name="Hu S."/>
            <person name="Hu X."/>
            <person name="Zhang B."/>
            <person name="Dong D."/>
            <person name="Zhang S."/>
            <person name="Zhao K."/>
            <person name="Wu D."/>
        </authorList>
    </citation>
    <scope>NUCLEOTIDE SEQUENCE [LARGE SCALE GENOMIC DNA]</scope>
    <source>
        <strain evidence="3">KNP414</strain>
    </source>
</reference>
<accession>F8FLH0</accession>
<dbReference type="PATRIC" id="fig|1036673.3.peg.4627"/>
<dbReference type="GO" id="GO:0016491">
    <property type="term" value="F:oxidoreductase activity"/>
    <property type="evidence" value="ECO:0007669"/>
    <property type="project" value="TreeGrafter"/>
</dbReference>
<dbReference type="GO" id="GO:0005737">
    <property type="term" value="C:cytoplasm"/>
    <property type="evidence" value="ECO:0007669"/>
    <property type="project" value="TreeGrafter"/>
</dbReference>
<dbReference type="AlphaFoldDB" id="F8FLH0"/>
<dbReference type="EMBL" id="CP002869">
    <property type="protein sequence ID" value="AEI43538.1"/>
    <property type="molecule type" value="Genomic_DNA"/>
</dbReference>
<evidence type="ECO:0000256" key="1">
    <source>
        <dbReference type="RuleBase" id="RU000363"/>
    </source>
</evidence>
<reference evidence="2 3" key="2">
    <citation type="journal article" date="2013" name="Genome Announc.">
        <title>Genome Sequence of Growth-Improving Paenibacillus mucilaginosus Strain KNP414.</title>
        <authorList>
            <person name="Lu J.J."/>
            <person name="Wang J.F."/>
            <person name="Hu X.F."/>
        </authorList>
    </citation>
    <scope>NUCLEOTIDE SEQUENCE [LARGE SCALE GENOMIC DNA]</scope>
    <source>
        <strain evidence="2 3">KNP414</strain>
    </source>
</reference>
<protein>
    <submittedName>
        <fullName evidence="2">Short-chain dehydrogenase/reductase SDR</fullName>
    </submittedName>
</protein>
<gene>
    <name evidence="2" type="ordered locus">KNP414_05013</name>
</gene>
<dbReference type="InterPro" id="IPR002347">
    <property type="entry name" value="SDR_fam"/>
</dbReference>
<proteinExistence type="inferred from homology"/>
<dbReference type="RefSeq" id="WP_013918691.1">
    <property type="nucleotide sequence ID" value="NC_015690.1"/>
</dbReference>
<dbReference type="SUPFAM" id="SSF51735">
    <property type="entry name" value="NAD(P)-binding Rossmann-fold domains"/>
    <property type="match status" value="1"/>
</dbReference>
<dbReference type="InterPro" id="IPR036291">
    <property type="entry name" value="NAD(P)-bd_dom_sf"/>
</dbReference>
<evidence type="ECO:0000313" key="3">
    <source>
        <dbReference type="Proteomes" id="UP000006620"/>
    </source>
</evidence>
<name>F8FLH0_PAEMK</name>
<organism evidence="2 3">
    <name type="scientific">Paenibacillus mucilaginosus (strain KNP414)</name>
    <dbReference type="NCBI Taxonomy" id="1036673"/>
    <lineage>
        <taxon>Bacteria</taxon>
        <taxon>Bacillati</taxon>
        <taxon>Bacillota</taxon>
        <taxon>Bacilli</taxon>
        <taxon>Bacillales</taxon>
        <taxon>Paenibacillaceae</taxon>
        <taxon>Paenibacillus</taxon>
    </lineage>
</organism>
<dbReference type="Gene3D" id="3.40.50.720">
    <property type="entry name" value="NAD(P)-binding Rossmann-like Domain"/>
    <property type="match status" value="1"/>
</dbReference>
<dbReference type="PRINTS" id="PR00081">
    <property type="entry name" value="GDHRDH"/>
</dbReference>
<dbReference type="PRINTS" id="PR00080">
    <property type="entry name" value="SDRFAMILY"/>
</dbReference>
<sequence>MNILVTGANRGLGYALTAELLQRGHSVIAGVRGEAGQTNDRNRRLYDLAGAFPGRLQTASLDVADEAGIAEAAAAWKSSGIALDAIVNNAAILAGRETAIEQLDFADMAASMEINLYGPMRIVKHCLPLFGDRAGCIVNISSEAGSFTNAYGGDYPYALSKAALNMFSQQLHRQLHARDIAVYAVHPGWIRTDMGGEQAPGDPEASARGIADLIERRTVPAPGPFVFIDYRGEAMPI</sequence>
<dbReference type="PANTHER" id="PTHR43544:SF33">
    <property type="entry name" value="C-FACTOR"/>
    <property type="match status" value="1"/>
</dbReference>
<evidence type="ECO:0000313" key="2">
    <source>
        <dbReference type="EMBL" id="AEI43538.1"/>
    </source>
</evidence>